<dbReference type="EMBL" id="AWWV01011168">
    <property type="protein sequence ID" value="OMO73700.1"/>
    <property type="molecule type" value="Genomic_DNA"/>
</dbReference>
<dbReference type="PANTHER" id="PTHR31286:SF178">
    <property type="entry name" value="DUF4283 DOMAIN-CONTAINING PROTEIN"/>
    <property type="match status" value="1"/>
</dbReference>
<evidence type="ECO:0000259" key="1">
    <source>
        <dbReference type="Pfam" id="PF14111"/>
    </source>
</evidence>
<reference evidence="3 4" key="1">
    <citation type="submission" date="2013-09" db="EMBL/GenBank/DDBJ databases">
        <title>Corchorus capsularis genome sequencing.</title>
        <authorList>
            <person name="Alam M."/>
            <person name="Haque M.S."/>
            <person name="Islam M.S."/>
            <person name="Emdad E.M."/>
            <person name="Islam M.M."/>
            <person name="Ahmed B."/>
            <person name="Halim A."/>
            <person name="Hossen Q.M.M."/>
            <person name="Hossain M.Z."/>
            <person name="Ahmed R."/>
            <person name="Khan M.M."/>
            <person name="Islam R."/>
            <person name="Rashid M.M."/>
            <person name="Khan S.A."/>
            <person name="Rahman M.S."/>
            <person name="Alam M."/>
        </authorList>
    </citation>
    <scope>NUCLEOTIDE SEQUENCE [LARGE SCALE GENOMIC DNA]</scope>
    <source>
        <strain evidence="4">cv. CVL-1</strain>
        <tissue evidence="3">Whole seedling</tissue>
    </source>
</reference>
<dbReference type="AlphaFoldDB" id="A0A1R3HTZ5"/>
<feature type="non-terminal residue" evidence="3">
    <location>
        <position position="1"/>
    </location>
</feature>
<sequence length="222" mass="25000">EATGFMLVGKILADKPINRRGAVGVLSNMWHGKDAPTIRKFGGNIFGFAFKSEKAMNLALDNSPWTVMGNCLSLKKWEVEEVISDIHFEEVQYWIQIHGLPLEMQTDENVKRVGSRLGIVICADKVEWGGMIWRSFLRVRVAIDTSKPLLPGFWVPRDGKDMLRVRLKYERLGDFCYGCGKIGHTQKSYETNGDDSGFKTFGPWMRAAPVKNVPMSNSEKAA</sequence>
<evidence type="ECO:0000313" key="4">
    <source>
        <dbReference type="Proteomes" id="UP000188268"/>
    </source>
</evidence>
<keyword evidence="4" id="KW-1185">Reference proteome</keyword>
<dbReference type="STRING" id="210143.A0A1R3HTZ5"/>
<accession>A0A1R3HTZ5</accession>
<dbReference type="InterPro" id="IPR025836">
    <property type="entry name" value="Zn_knuckle_CX2CX4HX4C"/>
</dbReference>
<evidence type="ECO:0000259" key="2">
    <source>
        <dbReference type="Pfam" id="PF14392"/>
    </source>
</evidence>
<dbReference type="Proteomes" id="UP000188268">
    <property type="component" value="Unassembled WGS sequence"/>
</dbReference>
<dbReference type="Pfam" id="PF14111">
    <property type="entry name" value="DUF4283"/>
    <property type="match status" value="1"/>
</dbReference>
<feature type="domain" description="Zinc knuckle CX2CX4HX4C" evidence="2">
    <location>
        <begin position="143"/>
        <end position="188"/>
    </location>
</feature>
<feature type="domain" description="DUF4283" evidence="1">
    <location>
        <begin position="5"/>
        <end position="79"/>
    </location>
</feature>
<protein>
    <recommendedName>
        <fullName evidence="5">DUF4283 domain-containing protein</fullName>
    </recommendedName>
</protein>
<evidence type="ECO:0000313" key="3">
    <source>
        <dbReference type="EMBL" id="OMO73700.1"/>
    </source>
</evidence>
<name>A0A1R3HTZ5_COCAP</name>
<dbReference type="Pfam" id="PF14392">
    <property type="entry name" value="zf-CCHC_4"/>
    <property type="match status" value="1"/>
</dbReference>
<organism evidence="3 4">
    <name type="scientific">Corchorus capsularis</name>
    <name type="common">Jute</name>
    <dbReference type="NCBI Taxonomy" id="210143"/>
    <lineage>
        <taxon>Eukaryota</taxon>
        <taxon>Viridiplantae</taxon>
        <taxon>Streptophyta</taxon>
        <taxon>Embryophyta</taxon>
        <taxon>Tracheophyta</taxon>
        <taxon>Spermatophyta</taxon>
        <taxon>Magnoliopsida</taxon>
        <taxon>eudicotyledons</taxon>
        <taxon>Gunneridae</taxon>
        <taxon>Pentapetalae</taxon>
        <taxon>rosids</taxon>
        <taxon>malvids</taxon>
        <taxon>Malvales</taxon>
        <taxon>Malvaceae</taxon>
        <taxon>Grewioideae</taxon>
        <taxon>Apeibeae</taxon>
        <taxon>Corchorus</taxon>
    </lineage>
</organism>
<dbReference type="InterPro" id="IPR040256">
    <property type="entry name" value="At4g02000-like"/>
</dbReference>
<dbReference type="InterPro" id="IPR025558">
    <property type="entry name" value="DUF4283"/>
</dbReference>
<feature type="non-terminal residue" evidence="3">
    <location>
        <position position="222"/>
    </location>
</feature>
<evidence type="ECO:0008006" key="5">
    <source>
        <dbReference type="Google" id="ProtNLM"/>
    </source>
</evidence>
<dbReference type="OrthoDB" id="994464at2759"/>
<comment type="caution">
    <text evidence="3">The sequence shown here is derived from an EMBL/GenBank/DDBJ whole genome shotgun (WGS) entry which is preliminary data.</text>
</comment>
<dbReference type="Gramene" id="OMO73700">
    <property type="protein sequence ID" value="OMO73700"/>
    <property type="gene ID" value="CCACVL1_17176"/>
</dbReference>
<dbReference type="OMA" id="ECPDEVH"/>
<dbReference type="PANTHER" id="PTHR31286">
    <property type="entry name" value="GLYCINE-RICH CELL WALL STRUCTURAL PROTEIN 1.8-LIKE"/>
    <property type="match status" value="1"/>
</dbReference>
<gene>
    <name evidence="3" type="ORF">CCACVL1_17176</name>
</gene>
<proteinExistence type="predicted"/>